<evidence type="ECO:0000313" key="2">
    <source>
        <dbReference type="Proteomes" id="UP001148662"/>
    </source>
</evidence>
<organism evidence="1 2">
    <name type="scientific">Phlebia brevispora</name>
    <dbReference type="NCBI Taxonomy" id="194682"/>
    <lineage>
        <taxon>Eukaryota</taxon>
        <taxon>Fungi</taxon>
        <taxon>Dikarya</taxon>
        <taxon>Basidiomycota</taxon>
        <taxon>Agaricomycotina</taxon>
        <taxon>Agaricomycetes</taxon>
        <taxon>Polyporales</taxon>
        <taxon>Meruliaceae</taxon>
        <taxon>Phlebia</taxon>
    </lineage>
</organism>
<sequence>MAESSRSPSLKRKRSDTIEIIATPNNAYRKHDFLWYTDGNLAVLAEDTHFRLHEGILALHSDVFRDMLMLPRVDLLETLDGCPVVRLTDRASDLAVFFTALYGAGKRSWYNPKVSVTFSEVRVILTLGMKYQVQHLVDEALFRLRKCFPASLSEWDQDLHARDEYPPIRIVKEDAIAVVNLARRFHLPDLLLSAFYTLSQLPKNTILTPVHYGADDYEQLCPMDLQIYLGGLDGLLSVHRYLHDILAYPAASDSCRYPDTCQSLLDRLPARFMAAGFTCCANPLFDYTPWIEETVQEMPGSLCLACDTFLKRKLDECRQKVWHALPAIFGVM</sequence>
<evidence type="ECO:0000313" key="1">
    <source>
        <dbReference type="EMBL" id="KAJ3522952.1"/>
    </source>
</evidence>
<dbReference type="Proteomes" id="UP001148662">
    <property type="component" value="Unassembled WGS sequence"/>
</dbReference>
<gene>
    <name evidence="1" type="ORF">NM688_g8800</name>
</gene>
<name>A0ACC1RNF7_9APHY</name>
<accession>A0ACC1RNF7</accession>
<reference evidence="1" key="1">
    <citation type="submission" date="2022-07" db="EMBL/GenBank/DDBJ databases">
        <title>Genome Sequence of Phlebia brevispora.</title>
        <authorList>
            <person name="Buettner E."/>
        </authorList>
    </citation>
    <scope>NUCLEOTIDE SEQUENCE</scope>
    <source>
        <strain evidence="1">MPL23</strain>
    </source>
</reference>
<keyword evidence="2" id="KW-1185">Reference proteome</keyword>
<protein>
    <submittedName>
        <fullName evidence="1">Uncharacterized protein</fullName>
    </submittedName>
</protein>
<dbReference type="EMBL" id="JANHOG010002484">
    <property type="protein sequence ID" value="KAJ3522952.1"/>
    <property type="molecule type" value="Genomic_DNA"/>
</dbReference>
<comment type="caution">
    <text evidence="1">The sequence shown here is derived from an EMBL/GenBank/DDBJ whole genome shotgun (WGS) entry which is preliminary data.</text>
</comment>
<proteinExistence type="predicted"/>